<dbReference type="EMBL" id="ML179414">
    <property type="protein sequence ID" value="THU88291.1"/>
    <property type="molecule type" value="Genomic_DNA"/>
</dbReference>
<dbReference type="Proteomes" id="UP000297245">
    <property type="component" value="Unassembled WGS sequence"/>
</dbReference>
<dbReference type="AlphaFoldDB" id="A0A4S8LH79"/>
<dbReference type="OrthoDB" id="3063120at2759"/>
<gene>
    <name evidence="2" type="ORF">K435DRAFT_866429</name>
</gene>
<evidence type="ECO:0000313" key="2">
    <source>
        <dbReference type="EMBL" id="THU88291.1"/>
    </source>
</evidence>
<organism evidence="2 3">
    <name type="scientific">Dendrothele bispora (strain CBS 962.96)</name>
    <dbReference type="NCBI Taxonomy" id="1314807"/>
    <lineage>
        <taxon>Eukaryota</taxon>
        <taxon>Fungi</taxon>
        <taxon>Dikarya</taxon>
        <taxon>Basidiomycota</taxon>
        <taxon>Agaricomycotina</taxon>
        <taxon>Agaricomycetes</taxon>
        <taxon>Agaricomycetidae</taxon>
        <taxon>Agaricales</taxon>
        <taxon>Agaricales incertae sedis</taxon>
        <taxon>Dendrothele</taxon>
    </lineage>
</organism>
<evidence type="ECO:0000313" key="3">
    <source>
        <dbReference type="Proteomes" id="UP000297245"/>
    </source>
</evidence>
<protein>
    <submittedName>
        <fullName evidence="2">Uncharacterized protein</fullName>
    </submittedName>
</protein>
<keyword evidence="3" id="KW-1185">Reference proteome</keyword>
<feature type="region of interest" description="Disordered" evidence="1">
    <location>
        <begin position="180"/>
        <end position="230"/>
    </location>
</feature>
<accession>A0A4S8LH79</accession>
<proteinExistence type="predicted"/>
<name>A0A4S8LH79_DENBC</name>
<evidence type="ECO:0000256" key="1">
    <source>
        <dbReference type="SAM" id="MobiDB-lite"/>
    </source>
</evidence>
<reference evidence="2 3" key="1">
    <citation type="journal article" date="2019" name="Nat. Ecol. Evol.">
        <title>Megaphylogeny resolves global patterns of mushroom evolution.</title>
        <authorList>
            <person name="Varga T."/>
            <person name="Krizsan K."/>
            <person name="Foldi C."/>
            <person name="Dima B."/>
            <person name="Sanchez-Garcia M."/>
            <person name="Sanchez-Ramirez S."/>
            <person name="Szollosi G.J."/>
            <person name="Szarkandi J.G."/>
            <person name="Papp V."/>
            <person name="Albert L."/>
            <person name="Andreopoulos W."/>
            <person name="Angelini C."/>
            <person name="Antonin V."/>
            <person name="Barry K.W."/>
            <person name="Bougher N.L."/>
            <person name="Buchanan P."/>
            <person name="Buyck B."/>
            <person name="Bense V."/>
            <person name="Catcheside P."/>
            <person name="Chovatia M."/>
            <person name="Cooper J."/>
            <person name="Damon W."/>
            <person name="Desjardin D."/>
            <person name="Finy P."/>
            <person name="Geml J."/>
            <person name="Haridas S."/>
            <person name="Hughes K."/>
            <person name="Justo A."/>
            <person name="Karasinski D."/>
            <person name="Kautmanova I."/>
            <person name="Kiss B."/>
            <person name="Kocsube S."/>
            <person name="Kotiranta H."/>
            <person name="LaButti K.M."/>
            <person name="Lechner B.E."/>
            <person name="Liimatainen K."/>
            <person name="Lipzen A."/>
            <person name="Lukacs Z."/>
            <person name="Mihaltcheva S."/>
            <person name="Morgado L.N."/>
            <person name="Niskanen T."/>
            <person name="Noordeloos M.E."/>
            <person name="Ohm R.A."/>
            <person name="Ortiz-Santana B."/>
            <person name="Ovrebo C."/>
            <person name="Racz N."/>
            <person name="Riley R."/>
            <person name="Savchenko A."/>
            <person name="Shiryaev A."/>
            <person name="Soop K."/>
            <person name="Spirin V."/>
            <person name="Szebenyi C."/>
            <person name="Tomsovsky M."/>
            <person name="Tulloss R.E."/>
            <person name="Uehling J."/>
            <person name="Grigoriev I.V."/>
            <person name="Vagvolgyi C."/>
            <person name="Papp T."/>
            <person name="Martin F.M."/>
            <person name="Miettinen O."/>
            <person name="Hibbett D.S."/>
            <person name="Nagy L.G."/>
        </authorList>
    </citation>
    <scope>NUCLEOTIDE SEQUENCE [LARGE SCALE GENOMIC DNA]</scope>
    <source>
        <strain evidence="2 3">CBS 962.96</strain>
    </source>
</reference>
<feature type="compositionally biased region" description="Low complexity" evidence="1">
    <location>
        <begin position="250"/>
        <end position="260"/>
    </location>
</feature>
<feature type="region of interest" description="Disordered" evidence="1">
    <location>
        <begin position="245"/>
        <end position="280"/>
    </location>
</feature>
<feature type="compositionally biased region" description="Low complexity" evidence="1">
    <location>
        <begin position="211"/>
        <end position="230"/>
    </location>
</feature>
<sequence length="341" mass="37111">MAGRIVCVGPPDSNVTGAPLVPGVSNSMQWRPGGIPGSVPFPMNISCSTVDEAQCIWTMMQPWTLAVQGMSREQQIAHLKSDANMRSLGHLLDQVASRVYWTVRLGSHVGIYFNGHEAMTTMDNTAQAHFRRAFAFNNFMSAVEGMISPRPAKLQSLHDYYPSKHPVAADSIRSEVLGLDRQGSDASEQPPPVPSAHADPVPTPSMHSPQPVHASPAPTPTTHTLPTPVTPSQIITVSPVIEVTAPATPSSSSRNGSSSRQGTPSRRGATVARSTPARRREIGERAQHYFDAHGWDSQDINEVDEILSDVRNKSGFVNRMDHELDVDRKIAEYVWSVLDSL</sequence>